<dbReference type="RefSeq" id="WP_132313660.1">
    <property type="nucleotide sequence ID" value="NZ_SMAR01000033.1"/>
</dbReference>
<dbReference type="AlphaFoldDB" id="A0A4R3NKT5"/>
<gene>
    <name evidence="1" type="ORF">EDC90_103323</name>
</gene>
<dbReference type="Proteomes" id="UP000295097">
    <property type="component" value="Unassembled WGS sequence"/>
</dbReference>
<dbReference type="EMBL" id="SMAR01000033">
    <property type="protein sequence ID" value="TCT34629.1"/>
    <property type="molecule type" value="Genomic_DNA"/>
</dbReference>
<name>A0A4R3NKT5_9HYPH</name>
<sequence length="86" mass="9242">MSFAGAVITVRDHVPEAVRRQGPDAIRAHYRKCIDAMNRTSAALSCGGVVLTAHGYDRQAGDLKITGMIVDGRRAVVDDLYSIGRA</sequence>
<evidence type="ECO:0000313" key="1">
    <source>
        <dbReference type="EMBL" id="TCT34629.1"/>
    </source>
</evidence>
<dbReference type="OrthoDB" id="9888962at2"/>
<evidence type="ECO:0000313" key="2">
    <source>
        <dbReference type="Proteomes" id="UP000295097"/>
    </source>
</evidence>
<comment type="caution">
    <text evidence="1">The sequence shown here is derived from an EMBL/GenBank/DDBJ whole genome shotgun (WGS) entry which is preliminary data.</text>
</comment>
<reference evidence="1 2" key="1">
    <citation type="submission" date="2019-03" db="EMBL/GenBank/DDBJ databases">
        <title>Freshwater and sediment microbial communities from various areas in North America, analyzing microbe dynamics in response to fracking.</title>
        <authorList>
            <person name="Lamendella R."/>
        </authorList>
    </citation>
    <scope>NUCLEOTIDE SEQUENCE [LARGE SCALE GENOMIC DNA]</scope>
    <source>
        <strain evidence="1 2">175.2</strain>
    </source>
</reference>
<keyword evidence="2" id="KW-1185">Reference proteome</keyword>
<organism evidence="1 2">
    <name type="scientific">Martelella mediterranea</name>
    <dbReference type="NCBI Taxonomy" id="293089"/>
    <lineage>
        <taxon>Bacteria</taxon>
        <taxon>Pseudomonadati</taxon>
        <taxon>Pseudomonadota</taxon>
        <taxon>Alphaproteobacteria</taxon>
        <taxon>Hyphomicrobiales</taxon>
        <taxon>Aurantimonadaceae</taxon>
        <taxon>Martelella</taxon>
    </lineage>
</organism>
<proteinExistence type="predicted"/>
<accession>A0A4R3NKT5</accession>
<protein>
    <submittedName>
        <fullName evidence="1">Uncharacterized protein</fullName>
    </submittedName>
</protein>